<proteinExistence type="predicted"/>
<sequence>MLGPDLDDAEDRLRAWSARPSGRADAAAALADRVAGISATATGAGDAIRVTVGSSGALTDLQLADRVQRMTGAELAGEIVRTMRRAQANLTTQVAAAVDDTVGGESETGRAVLDSFAQRFPEPAADPAEPVMPAPKPFPSFGEQGSFPSRPSFPHQADRR</sequence>
<evidence type="ECO:0000256" key="1">
    <source>
        <dbReference type="SAM" id="MobiDB-lite"/>
    </source>
</evidence>
<protein>
    <recommendedName>
        <fullName evidence="4">YbaB/EbfC DNA-binding family protein</fullName>
    </recommendedName>
</protein>
<evidence type="ECO:0000313" key="2">
    <source>
        <dbReference type="EMBL" id="GIJ05712.1"/>
    </source>
</evidence>
<evidence type="ECO:0008006" key="4">
    <source>
        <dbReference type="Google" id="ProtNLM"/>
    </source>
</evidence>
<keyword evidence="3" id="KW-1185">Reference proteome</keyword>
<dbReference type="EMBL" id="BOOY01000036">
    <property type="protein sequence ID" value="GIJ05712.1"/>
    <property type="molecule type" value="Genomic_DNA"/>
</dbReference>
<accession>A0A8J4DKV3</accession>
<gene>
    <name evidence="2" type="ORF">Sya03_50640</name>
</gene>
<name>A0A8J4DKV3_9ACTN</name>
<dbReference type="InterPro" id="IPR036894">
    <property type="entry name" value="YbaB-like_sf"/>
</dbReference>
<evidence type="ECO:0000313" key="3">
    <source>
        <dbReference type="Proteomes" id="UP000652013"/>
    </source>
</evidence>
<comment type="caution">
    <text evidence="2">The sequence shown here is derived from an EMBL/GenBank/DDBJ whole genome shotgun (WGS) entry which is preliminary data.</text>
</comment>
<organism evidence="2 3">
    <name type="scientific">Spirilliplanes yamanashiensis</name>
    <dbReference type="NCBI Taxonomy" id="42233"/>
    <lineage>
        <taxon>Bacteria</taxon>
        <taxon>Bacillati</taxon>
        <taxon>Actinomycetota</taxon>
        <taxon>Actinomycetes</taxon>
        <taxon>Micromonosporales</taxon>
        <taxon>Micromonosporaceae</taxon>
        <taxon>Spirilliplanes</taxon>
    </lineage>
</organism>
<reference evidence="2" key="1">
    <citation type="submission" date="2021-01" db="EMBL/GenBank/DDBJ databases">
        <title>Whole genome shotgun sequence of Spirilliplanes yamanashiensis NBRC 15828.</title>
        <authorList>
            <person name="Komaki H."/>
            <person name="Tamura T."/>
        </authorList>
    </citation>
    <scope>NUCLEOTIDE SEQUENCE</scope>
    <source>
        <strain evidence="2">NBRC 15828</strain>
    </source>
</reference>
<feature type="region of interest" description="Disordered" evidence="1">
    <location>
        <begin position="119"/>
        <end position="160"/>
    </location>
</feature>
<dbReference type="Gene3D" id="3.30.1310.10">
    <property type="entry name" value="Nucleoid-associated protein YbaB-like domain"/>
    <property type="match status" value="1"/>
</dbReference>
<dbReference type="RefSeq" id="WP_203940915.1">
    <property type="nucleotide sequence ID" value="NZ_BAAAGJ010000003.1"/>
</dbReference>
<dbReference type="AlphaFoldDB" id="A0A8J4DKV3"/>
<dbReference type="Proteomes" id="UP000652013">
    <property type="component" value="Unassembled WGS sequence"/>
</dbReference>